<keyword evidence="3" id="KW-1185">Reference proteome</keyword>
<name>M1DMS1_SOLTU</name>
<reference evidence="3" key="1">
    <citation type="journal article" date="2011" name="Nature">
        <title>Genome sequence and analysis of the tuber crop potato.</title>
        <authorList>
            <consortium name="The Potato Genome Sequencing Consortium"/>
        </authorList>
    </citation>
    <scope>NUCLEOTIDE SEQUENCE [LARGE SCALE GENOMIC DNA]</scope>
    <source>
        <strain evidence="3">cv. DM1-3 516 R44</strain>
    </source>
</reference>
<protein>
    <submittedName>
        <fullName evidence="2">Uncharacterized protein</fullName>
    </submittedName>
</protein>
<dbReference type="PaxDb" id="4113-PGSC0003DMT400091504"/>
<proteinExistence type="predicted"/>
<dbReference type="HOGENOM" id="CLU_1557966_0_0_1"/>
<sequence length="172" mass="19351">MYYIPNRIRLQFVDGKSGKLIKVFQEIVYDNLPLYCNYCKHQGHDEDSCRMISKRNQNNKQIDDTVEVSSKGTIDSEKYQASPPLQEPPRATGLPAPPAVPPLVPYIPSDKDFKSAVYKLAQLVVAQCQPVAPDIAEPFEGSESLRVSEFLALNPPQFTGTDHREDPQIFVD</sequence>
<organism evidence="2 3">
    <name type="scientific">Solanum tuberosum</name>
    <name type="common">Potato</name>
    <dbReference type="NCBI Taxonomy" id="4113"/>
    <lineage>
        <taxon>Eukaryota</taxon>
        <taxon>Viridiplantae</taxon>
        <taxon>Streptophyta</taxon>
        <taxon>Embryophyta</taxon>
        <taxon>Tracheophyta</taxon>
        <taxon>Spermatophyta</taxon>
        <taxon>Magnoliopsida</taxon>
        <taxon>eudicotyledons</taxon>
        <taxon>Gunneridae</taxon>
        <taxon>Pentapetalae</taxon>
        <taxon>asterids</taxon>
        <taxon>lamiids</taxon>
        <taxon>Solanales</taxon>
        <taxon>Solanaceae</taxon>
        <taxon>Solanoideae</taxon>
        <taxon>Solaneae</taxon>
        <taxon>Solanum</taxon>
    </lineage>
</organism>
<dbReference type="AlphaFoldDB" id="M1DMS1"/>
<dbReference type="Gramene" id="PGSC0003DMT400091504">
    <property type="protein sequence ID" value="PGSC0003DMT400091504"/>
    <property type="gene ID" value="PGSC0003DMG400041075"/>
</dbReference>
<evidence type="ECO:0000313" key="3">
    <source>
        <dbReference type="Proteomes" id="UP000011115"/>
    </source>
</evidence>
<dbReference type="Proteomes" id="UP000011115">
    <property type="component" value="Unassembled WGS sequence"/>
</dbReference>
<evidence type="ECO:0000256" key="1">
    <source>
        <dbReference type="SAM" id="MobiDB-lite"/>
    </source>
</evidence>
<dbReference type="InParanoid" id="M1DMS1"/>
<feature type="region of interest" description="Disordered" evidence="1">
    <location>
        <begin position="64"/>
        <end position="97"/>
    </location>
</feature>
<dbReference type="EnsemblPlants" id="PGSC0003DMT400091504">
    <property type="protein sequence ID" value="PGSC0003DMT400091504"/>
    <property type="gene ID" value="PGSC0003DMG400041075"/>
</dbReference>
<evidence type="ECO:0000313" key="2">
    <source>
        <dbReference type="EnsemblPlants" id="PGSC0003DMT400091504"/>
    </source>
</evidence>
<reference evidence="2" key="2">
    <citation type="submission" date="2015-06" db="UniProtKB">
        <authorList>
            <consortium name="EnsemblPlants"/>
        </authorList>
    </citation>
    <scope>IDENTIFICATION</scope>
    <source>
        <strain evidence="2">DM1-3 516 R44</strain>
    </source>
</reference>
<accession>M1DMS1</accession>